<proteinExistence type="predicted"/>
<evidence type="ECO:0000313" key="2">
    <source>
        <dbReference type="Proteomes" id="UP001079535"/>
    </source>
</evidence>
<dbReference type="AlphaFoldDB" id="A0A9Q4EYC5"/>
<dbReference type="EMBL" id="JAPRAY010000003">
    <property type="protein sequence ID" value="MCZ0666555.1"/>
    <property type="molecule type" value="Genomic_DNA"/>
</dbReference>
<evidence type="ECO:0000313" key="1">
    <source>
        <dbReference type="EMBL" id="MCZ0666555.1"/>
    </source>
</evidence>
<name>A0A9Q4EYC5_MEDGN</name>
<dbReference type="RefSeq" id="WP_064786663.1">
    <property type="nucleotide sequence ID" value="NZ_JAPRAY010000003.1"/>
</dbReference>
<accession>A0A9Q4EYC5</accession>
<dbReference type="Proteomes" id="UP001079535">
    <property type="component" value="Unassembled WGS sequence"/>
</dbReference>
<sequence length="66" mass="7644">MYEVGQTINIGYYGGFCHQTLIKTQAEITKVAFGIVHIRVKLSHGGYRKMFGYEKELKELEDNFNK</sequence>
<reference evidence="1" key="1">
    <citation type="submission" date="2022-11" db="EMBL/GenBank/DDBJ databases">
        <title>Temperate bacteriophages infecting mucin-degrading bacterium Ruminococcus gnavus from the human gut.</title>
        <authorList>
            <person name="Buttimer C."/>
        </authorList>
    </citation>
    <scope>NUCLEOTIDE SEQUENCE</scope>
    <source>
        <strain evidence="1">CCUG 49994</strain>
    </source>
</reference>
<protein>
    <submittedName>
        <fullName evidence="1">Uncharacterized protein</fullName>
    </submittedName>
</protein>
<gene>
    <name evidence="1" type="ORF">OZZ17_03265</name>
</gene>
<comment type="caution">
    <text evidence="1">The sequence shown here is derived from an EMBL/GenBank/DDBJ whole genome shotgun (WGS) entry which is preliminary data.</text>
</comment>
<organism evidence="1 2">
    <name type="scientific">Mediterraneibacter gnavus</name>
    <name type="common">Ruminococcus gnavus</name>
    <dbReference type="NCBI Taxonomy" id="33038"/>
    <lineage>
        <taxon>Bacteria</taxon>
        <taxon>Bacillati</taxon>
        <taxon>Bacillota</taxon>
        <taxon>Clostridia</taxon>
        <taxon>Lachnospirales</taxon>
        <taxon>Lachnospiraceae</taxon>
        <taxon>Mediterraneibacter</taxon>
    </lineage>
</organism>